<organism evidence="1 2">
    <name type="scientific">Streptomyces thermocoprophilus</name>
    <dbReference type="NCBI Taxonomy" id="78356"/>
    <lineage>
        <taxon>Bacteria</taxon>
        <taxon>Bacillati</taxon>
        <taxon>Actinomycetota</taxon>
        <taxon>Actinomycetes</taxon>
        <taxon>Kitasatosporales</taxon>
        <taxon>Streptomycetaceae</taxon>
        <taxon>Streptomyces</taxon>
    </lineage>
</organism>
<keyword evidence="2" id="KW-1185">Reference proteome</keyword>
<proteinExistence type="predicted"/>
<dbReference type="RefSeq" id="WP_385857673.1">
    <property type="nucleotide sequence ID" value="NZ_JBHMAR010000001.1"/>
</dbReference>
<dbReference type="Proteomes" id="UP001589703">
    <property type="component" value="Unassembled WGS sequence"/>
</dbReference>
<protein>
    <recommendedName>
        <fullName evidence="3">Tetrapyrrole biosynthesis glutamyl-tRNA reductase dimerisation domain-containing protein</fullName>
    </recommendedName>
</protein>
<reference evidence="1 2" key="1">
    <citation type="submission" date="2024-09" db="EMBL/GenBank/DDBJ databases">
        <authorList>
            <person name="Sun Q."/>
            <person name="Mori K."/>
        </authorList>
    </citation>
    <scope>NUCLEOTIDE SEQUENCE [LARGE SCALE GENOMIC DNA]</scope>
    <source>
        <strain evidence="1 2">JCM 10918</strain>
    </source>
</reference>
<evidence type="ECO:0000313" key="2">
    <source>
        <dbReference type="Proteomes" id="UP001589703"/>
    </source>
</evidence>
<evidence type="ECO:0000313" key="1">
    <source>
        <dbReference type="EMBL" id="MFB9733555.1"/>
    </source>
</evidence>
<sequence>MGTTTVREVVADVVEEAAPQEKLVLAALAHVDEAQVLRAFRAQEHRRTEQLGFGLAELTAVVTPIVWVAVDEACRNAVQSSAEAVSGRITGAARRLFGRRRPAPAAETQIPPFSREQLAHLHRRVRQDAQSAGLDEPAATALADRVVARLLLAAGTDGSGDGEDGAQA</sequence>
<evidence type="ECO:0008006" key="3">
    <source>
        <dbReference type="Google" id="ProtNLM"/>
    </source>
</evidence>
<comment type="caution">
    <text evidence="1">The sequence shown here is derived from an EMBL/GenBank/DDBJ whole genome shotgun (WGS) entry which is preliminary data.</text>
</comment>
<gene>
    <name evidence="1" type="ORF">ACFFRO_00075</name>
</gene>
<dbReference type="EMBL" id="JBHMAR010000001">
    <property type="protein sequence ID" value="MFB9733555.1"/>
    <property type="molecule type" value="Genomic_DNA"/>
</dbReference>
<accession>A0ABV5V715</accession>
<name>A0ABV5V715_9ACTN</name>